<proteinExistence type="predicted"/>
<name>A0ABR2H8Z6_9EUKA</name>
<organism evidence="1 2">
    <name type="scientific">Tritrichomonas musculus</name>
    <dbReference type="NCBI Taxonomy" id="1915356"/>
    <lineage>
        <taxon>Eukaryota</taxon>
        <taxon>Metamonada</taxon>
        <taxon>Parabasalia</taxon>
        <taxon>Tritrichomonadida</taxon>
        <taxon>Tritrichomonadidae</taxon>
        <taxon>Tritrichomonas</taxon>
    </lineage>
</organism>
<sequence>MEIDFLDEEEGNCLIEKRNLQYKNDISGLGPDDCVIVAKQQLDSEDSTPKYYCHTILGLLIKSPESFIEYYNSLVDYQTQQNQKEMKKYKLIGGKFRCYNSFSNEEFTVQIDEDLNIVTNIDKLTDKNFLHFEYSSLLRYYRAPFPLFASIIGGFLYDNRYINIMKPRDISLEEIVYITQHHSISHELQFALAHILIMNLDVKSISKYLHEFEHTNPFLMFYIRQILPENRELCSALYFYLEHHLDYFCDDLTSAIIVSNHYCNRMKIDRCSTFVPLLRSNVWSNPKCAICLGRICTATKKYSDAVGYLNLASIAAGWPTDSGTDLILTKEENRIVKSPLTGTYSDYIDAVIELYVTVGDEIFFNIIDDFSRKHEVEKIRLQTEDLLEYSSDAIACNDQNEMFLFDPGIQSEPSIKNELLDAPFSSGFHELLRIVKQIINQYDKLNKKKVQLNQDHVGNLIVAYRMNDANLMSKIFKAITNSGSVTVADYFVMLKGIMKGILKPTDDVMKTYPYNVNATQRNQLDYARFTVSKVAGLPLLDDNLW</sequence>
<protein>
    <submittedName>
        <fullName evidence="1">Uncharacterized protein</fullName>
    </submittedName>
</protein>
<dbReference type="PANTHER" id="PTHR31975">
    <property type="entry name" value="BUD SITE SELECTION PROTEIN 7-RELATED"/>
    <property type="match status" value="1"/>
</dbReference>
<evidence type="ECO:0000313" key="1">
    <source>
        <dbReference type="EMBL" id="KAK8842328.1"/>
    </source>
</evidence>
<evidence type="ECO:0000313" key="2">
    <source>
        <dbReference type="Proteomes" id="UP001470230"/>
    </source>
</evidence>
<keyword evidence="2" id="KW-1185">Reference proteome</keyword>
<dbReference type="InterPro" id="IPR015374">
    <property type="entry name" value="ChAPs"/>
</dbReference>
<reference evidence="1 2" key="1">
    <citation type="submission" date="2024-04" db="EMBL/GenBank/DDBJ databases">
        <title>Tritrichomonas musculus Genome.</title>
        <authorList>
            <person name="Alves-Ferreira E."/>
            <person name="Grigg M."/>
            <person name="Lorenzi H."/>
            <person name="Galac M."/>
        </authorList>
    </citation>
    <scope>NUCLEOTIDE SEQUENCE [LARGE SCALE GENOMIC DNA]</scope>
    <source>
        <strain evidence="1 2">EAF2021</strain>
    </source>
</reference>
<dbReference type="Proteomes" id="UP001470230">
    <property type="component" value="Unassembled WGS sequence"/>
</dbReference>
<dbReference type="PANTHER" id="PTHR31975:SF1">
    <property type="entry name" value="BUD SITE SELECTION PROTEIN 7-RELATED"/>
    <property type="match status" value="1"/>
</dbReference>
<accession>A0ABR2H8Z6</accession>
<dbReference type="EMBL" id="JAPFFF010000038">
    <property type="protein sequence ID" value="KAK8842328.1"/>
    <property type="molecule type" value="Genomic_DNA"/>
</dbReference>
<comment type="caution">
    <text evidence="1">The sequence shown here is derived from an EMBL/GenBank/DDBJ whole genome shotgun (WGS) entry which is preliminary data.</text>
</comment>
<gene>
    <name evidence="1" type="ORF">M9Y10_025906</name>
</gene>